<reference evidence="3" key="1">
    <citation type="journal article" date="2012" name="MBio">
        <title>Comparative genome analysis of Trichophyton rubrum and related dermatophytes reveals candidate genes involved in infection.</title>
        <authorList>
            <person name="Martinez D.A."/>
            <person name="Oliver B.G."/>
            <person name="Graeser Y."/>
            <person name="Goldberg J.M."/>
            <person name="Li W."/>
            <person name="Martinez-Rossi N.M."/>
            <person name="Monod M."/>
            <person name="Shelest E."/>
            <person name="Barton R.C."/>
            <person name="Birch E."/>
            <person name="Brakhage A.A."/>
            <person name="Chen Z."/>
            <person name="Gurr S.J."/>
            <person name="Heiman D."/>
            <person name="Heitman J."/>
            <person name="Kosti I."/>
            <person name="Rossi A."/>
            <person name="Saif S."/>
            <person name="Samalova M."/>
            <person name="Saunders C.W."/>
            <person name="Shea T."/>
            <person name="Summerbell R.C."/>
            <person name="Xu J."/>
            <person name="Young S."/>
            <person name="Zeng Q."/>
            <person name="Birren B.W."/>
            <person name="Cuomo C.A."/>
            <person name="White T.C."/>
        </authorList>
    </citation>
    <scope>NUCLEOTIDE SEQUENCE [LARGE SCALE GENOMIC DNA]</scope>
    <source>
        <strain evidence="3">ATCC MYA-4605 / CBS 113480</strain>
    </source>
</reference>
<evidence type="ECO:0000256" key="1">
    <source>
        <dbReference type="SAM" id="MobiDB-lite"/>
    </source>
</evidence>
<evidence type="ECO:0000313" key="2">
    <source>
        <dbReference type="EMBL" id="EEQ35595.1"/>
    </source>
</evidence>
<accession>C5G0E2</accession>
<feature type="compositionally biased region" description="Basic and acidic residues" evidence="1">
    <location>
        <begin position="103"/>
        <end position="125"/>
    </location>
</feature>
<dbReference type="AlphaFoldDB" id="C5G0E2"/>
<protein>
    <submittedName>
        <fullName evidence="2">Uncharacterized protein</fullName>
    </submittedName>
</protein>
<feature type="compositionally biased region" description="Acidic residues" evidence="1">
    <location>
        <begin position="86"/>
        <end position="102"/>
    </location>
</feature>
<dbReference type="HOGENOM" id="CLU_1854780_0_0_1"/>
<proteinExistence type="predicted"/>
<dbReference type="EMBL" id="DS995708">
    <property type="protein sequence ID" value="EEQ35595.1"/>
    <property type="molecule type" value="Genomic_DNA"/>
</dbReference>
<dbReference type="GeneID" id="9227345"/>
<organism evidence="2 3">
    <name type="scientific">Arthroderma otae (strain ATCC MYA-4605 / CBS 113480)</name>
    <name type="common">Microsporum canis</name>
    <dbReference type="NCBI Taxonomy" id="554155"/>
    <lineage>
        <taxon>Eukaryota</taxon>
        <taxon>Fungi</taxon>
        <taxon>Dikarya</taxon>
        <taxon>Ascomycota</taxon>
        <taxon>Pezizomycotina</taxon>
        <taxon>Eurotiomycetes</taxon>
        <taxon>Eurotiomycetidae</taxon>
        <taxon>Onygenales</taxon>
        <taxon>Arthrodermataceae</taxon>
        <taxon>Microsporum</taxon>
    </lineage>
</organism>
<name>C5G0E2_ARTOC</name>
<gene>
    <name evidence="2" type="ORF">MCYG_08414</name>
</gene>
<keyword evidence="3" id="KW-1185">Reference proteome</keyword>
<dbReference type="RefSeq" id="XP_002843331.1">
    <property type="nucleotide sequence ID" value="XM_002843285.1"/>
</dbReference>
<sequence length="138" mass="16058">MHSPGGGACFRRQTRIRAMSHQASARLAFPKQKFVLGPLALVPLKLGSLHVASRRSKNRTKHVTLVLVTHVERRRGTYLRQKKISEEDDEDEDGKDEEEREEKEERGKDVLAGEEPEMMKQRGRENMTQIFRARWMMM</sequence>
<dbReference type="VEuPathDB" id="FungiDB:MCYG_08414"/>
<dbReference type="Proteomes" id="UP000002035">
    <property type="component" value="Unassembled WGS sequence"/>
</dbReference>
<evidence type="ECO:0000313" key="3">
    <source>
        <dbReference type="Proteomes" id="UP000002035"/>
    </source>
</evidence>
<feature type="region of interest" description="Disordered" evidence="1">
    <location>
        <begin position="79"/>
        <end position="125"/>
    </location>
</feature>